<dbReference type="Proteomes" id="UP000749471">
    <property type="component" value="Unassembled WGS sequence"/>
</dbReference>
<dbReference type="GO" id="GO:0008834">
    <property type="term" value="F:ditrans,polycis-undecaprenyl-diphosphate synthase [(2E,6E)-farnesyl-diphosphate specific] activity"/>
    <property type="evidence" value="ECO:0007669"/>
    <property type="project" value="UniProtKB-EC"/>
</dbReference>
<dbReference type="PANTHER" id="PTHR10291">
    <property type="entry name" value="DEHYDRODOLICHYL DIPHOSPHATE SYNTHASE FAMILY MEMBER"/>
    <property type="match status" value="1"/>
</dbReference>
<dbReference type="EC" id="2.5.1.31" evidence="2"/>
<proteinExistence type="predicted"/>
<accession>A0ABS6E8F4</accession>
<organism evidence="2 3">
    <name type="scientific">Tissierella simiarum</name>
    <dbReference type="NCBI Taxonomy" id="2841534"/>
    <lineage>
        <taxon>Bacteria</taxon>
        <taxon>Bacillati</taxon>
        <taxon>Bacillota</taxon>
        <taxon>Tissierellia</taxon>
        <taxon>Tissierellales</taxon>
        <taxon>Tissierellaceae</taxon>
        <taxon>Tissierella</taxon>
    </lineage>
</organism>
<sequence>MSKDATDNVKVRHVGITDNLSSELLYEIRKTEELTKNNCGTTLNIALNYGGRSEITNAIQKFSNSIKVGEFNIKDINEDIFDNYLFTAGLSDVDLIIRTSEECRISNFLLWQSAKAKIWTTSILWPDFKEENLWEAISYYSSEE</sequence>
<keyword evidence="2" id="KW-0808">Transferase</keyword>
<dbReference type="CDD" id="cd00475">
    <property type="entry name" value="Cis_IPPS"/>
    <property type="match status" value="1"/>
</dbReference>
<name>A0ABS6E8F4_9FIRM</name>
<evidence type="ECO:0000256" key="1">
    <source>
        <dbReference type="ARBA" id="ARBA00001946"/>
    </source>
</evidence>
<evidence type="ECO:0000313" key="2">
    <source>
        <dbReference type="EMBL" id="MBU5439188.1"/>
    </source>
</evidence>
<dbReference type="PANTHER" id="PTHR10291:SF0">
    <property type="entry name" value="DEHYDRODOLICHYL DIPHOSPHATE SYNTHASE 2"/>
    <property type="match status" value="1"/>
</dbReference>
<gene>
    <name evidence="2" type="primary">uppS</name>
    <name evidence="2" type="ORF">KQI42_14290</name>
</gene>
<dbReference type="RefSeq" id="WP_216520888.1">
    <property type="nucleotide sequence ID" value="NZ_JAHLPM010000012.1"/>
</dbReference>
<dbReference type="PROSITE" id="PS01066">
    <property type="entry name" value="UPP_SYNTHASE"/>
    <property type="match status" value="1"/>
</dbReference>
<dbReference type="NCBIfam" id="TIGR00055">
    <property type="entry name" value="uppS"/>
    <property type="match status" value="1"/>
</dbReference>
<comment type="caution">
    <text evidence="2">The sequence shown here is derived from an EMBL/GenBank/DDBJ whole genome shotgun (WGS) entry which is preliminary data.</text>
</comment>
<reference evidence="2 3" key="1">
    <citation type="submission" date="2021-06" db="EMBL/GenBank/DDBJ databases">
        <authorList>
            <person name="Sun Q."/>
            <person name="Li D."/>
        </authorList>
    </citation>
    <scope>NUCLEOTIDE SEQUENCE [LARGE SCALE GENOMIC DNA]</scope>
    <source>
        <strain evidence="2 3">MSJ-40</strain>
    </source>
</reference>
<keyword evidence="3" id="KW-1185">Reference proteome</keyword>
<dbReference type="Pfam" id="PF01255">
    <property type="entry name" value="Prenyltransf"/>
    <property type="match status" value="1"/>
</dbReference>
<comment type="cofactor">
    <cofactor evidence="1">
        <name>Mg(2+)</name>
        <dbReference type="ChEBI" id="CHEBI:18420"/>
    </cofactor>
</comment>
<protein>
    <submittedName>
        <fullName evidence="2">Di-trans,poly-cis-decaprenylcistransferase</fullName>
        <ecNumber evidence="2">2.5.1.31</ecNumber>
    </submittedName>
</protein>
<dbReference type="InterPro" id="IPR018520">
    <property type="entry name" value="UPP_synth-like_CS"/>
</dbReference>
<evidence type="ECO:0000313" key="3">
    <source>
        <dbReference type="Proteomes" id="UP000749471"/>
    </source>
</evidence>
<dbReference type="InterPro" id="IPR001441">
    <property type="entry name" value="UPP_synth-like"/>
</dbReference>
<dbReference type="EMBL" id="JAHLPM010000012">
    <property type="protein sequence ID" value="MBU5439188.1"/>
    <property type="molecule type" value="Genomic_DNA"/>
</dbReference>